<dbReference type="Proteomes" id="UP000245207">
    <property type="component" value="Unassembled WGS sequence"/>
</dbReference>
<dbReference type="AlphaFoldDB" id="A0A2U1LHR9"/>
<evidence type="ECO:0000313" key="1">
    <source>
        <dbReference type="EMBL" id="PWA48536.1"/>
    </source>
</evidence>
<reference evidence="1 2" key="1">
    <citation type="journal article" date="2018" name="Mol. Plant">
        <title>The genome of Artemisia annua provides insight into the evolution of Asteraceae family and artemisinin biosynthesis.</title>
        <authorList>
            <person name="Shen Q."/>
            <person name="Zhang L."/>
            <person name="Liao Z."/>
            <person name="Wang S."/>
            <person name="Yan T."/>
            <person name="Shi P."/>
            <person name="Liu M."/>
            <person name="Fu X."/>
            <person name="Pan Q."/>
            <person name="Wang Y."/>
            <person name="Lv Z."/>
            <person name="Lu X."/>
            <person name="Zhang F."/>
            <person name="Jiang W."/>
            <person name="Ma Y."/>
            <person name="Chen M."/>
            <person name="Hao X."/>
            <person name="Li L."/>
            <person name="Tang Y."/>
            <person name="Lv G."/>
            <person name="Zhou Y."/>
            <person name="Sun X."/>
            <person name="Brodelius P.E."/>
            <person name="Rose J.K.C."/>
            <person name="Tang K."/>
        </authorList>
    </citation>
    <scope>NUCLEOTIDE SEQUENCE [LARGE SCALE GENOMIC DNA]</scope>
    <source>
        <strain evidence="2">cv. Huhao1</strain>
        <tissue evidence="1">Leaf</tissue>
    </source>
</reference>
<gene>
    <name evidence="1" type="ORF">CTI12_AA485160</name>
</gene>
<comment type="caution">
    <text evidence="1">The sequence shown here is derived from an EMBL/GenBank/DDBJ whole genome shotgun (WGS) entry which is preliminary data.</text>
</comment>
<dbReference type="EMBL" id="PKPP01009321">
    <property type="protein sequence ID" value="PWA48536.1"/>
    <property type="molecule type" value="Genomic_DNA"/>
</dbReference>
<sequence>MCAIRMDCGGGEILDSCELVAAGCGLAVLTVLGSKGCEVQTSDDRHVFCCPICTTQHCNSMLLPHKCPSASHGRPNIVPDSIDAAKLIKLLLRMLESRNQTAT</sequence>
<name>A0A2U1LHR9_ARTAN</name>
<proteinExistence type="predicted"/>
<protein>
    <submittedName>
        <fullName evidence="1">Uncharacterized protein</fullName>
    </submittedName>
</protein>
<accession>A0A2U1LHR9</accession>
<organism evidence="1 2">
    <name type="scientific">Artemisia annua</name>
    <name type="common">Sweet wormwood</name>
    <dbReference type="NCBI Taxonomy" id="35608"/>
    <lineage>
        <taxon>Eukaryota</taxon>
        <taxon>Viridiplantae</taxon>
        <taxon>Streptophyta</taxon>
        <taxon>Embryophyta</taxon>
        <taxon>Tracheophyta</taxon>
        <taxon>Spermatophyta</taxon>
        <taxon>Magnoliopsida</taxon>
        <taxon>eudicotyledons</taxon>
        <taxon>Gunneridae</taxon>
        <taxon>Pentapetalae</taxon>
        <taxon>asterids</taxon>
        <taxon>campanulids</taxon>
        <taxon>Asterales</taxon>
        <taxon>Asteraceae</taxon>
        <taxon>Asteroideae</taxon>
        <taxon>Anthemideae</taxon>
        <taxon>Artemisiinae</taxon>
        <taxon>Artemisia</taxon>
    </lineage>
</organism>
<keyword evidence="2" id="KW-1185">Reference proteome</keyword>
<evidence type="ECO:0000313" key="2">
    <source>
        <dbReference type="Proteomes" id="UP000245207"/>
    </source>
</evidence>